<dbReference type="InParanoid" id="A0A6P8J2Z9"/>
<dbReference type="SUPFAM" id="SSF56059">
    <property type="entry name" value="Glutathione synthetase ATP-binding domain-like"/>
    <property type="match status" value="1"/>
</dbReference>
<dbReference type="GO" id="GO:0008716">
    <property type="term" value="F:D-alanine-D-alanine ligase activity"/>
    <property type="evidence" value="ECO:0007669"/>
    <property type="project" value="InterPro"/>
</dbReference>
<sequence>MPYENSKPEEAEITILHVVGSPDSLFYFKLCIYYASSCKEFDKHVSFRYAVIHPDGLWSFPDSLEDLGPNGILPLDEAMANISKIKPDVLMHHLFCKRGTSEYRGILERLNFPMIGSSAQVASICQSKSQTRNVLQKHGIRVPEGRIVSKDDDIDILMDIIPLPWVVKPDGAEDSVGVSLVRTTDQLDGALEEAYKHDNIAVVERFIAGREVRVAVLSDHESNLKVLPLLEYVNIKKDEIRSFEAKLDVDEKGLPIGKAACSKPVFLDEEKEPDLVRNLSECAKSAFRALQLRDFGLFDMRVDDDGIPWILEANLFCSFGPKSVMMGMAKHAGISCDQSLSQMVQNALARNHSVAV</sequence>
<dbReference type="OrthoDB" id="3562at2759"/>
<dbReference type="Gene3D" id="3.40.50.20">
    <property type="match status" value="1"/>
</dbReference>
<evidence type="ECO:0000313" key="5">
    <source>
        <dbReference type="Proteomes" id="UP000515163"/>
    </source>
</evidence>
<protein>
    <submittedName>
        <fullName evidence="6">Uncharacterized protein LOC116306499</fullName>
    </submittedName>
</protein>
<keyword evidence="3" id="KW-0547">Nucleotide-binding</keyword>
<dbReference type="AlphaFoldDB" id="A0A6P8J2Z9"/>
<reference evidence="6" key="1">
    <citation type="submission" date="2025-08" db="UniProtKB">
        <authorList>
            <consortium name="RefSeq"/>
        </authorList>
    </citation>
    <scope>IDENTIFICATION</scope>
    <source>
        <tissue evidence="6">Tentacle</tissue>
    </source>
</reference>
<dbReference type="Pfam" id="PF07478">
    <property type="entry name" value="Dala_Dala_lig_C"/>
    <property type="match status" value="1"/>
</dbReference>
<dbReference type="GO" id="GO:0005524">
    <property type="term" value="F:ATP binding"/>
    <property type="evidence" value="ECO:0007669"/>
    <property type="project" value="UniProtKB-UniRule"/>
</dbReference>
<dbReference type="Gene3D" id="3.30.470.20">
    <property type="entry name" value="ATP-grasp fold, B domain"/>
    <property type="match status" value="1"/>
</dbReference>
<comment type="similarity">
    <text evidence="1">Belongs to the D-alanine--D-alanine ligase family.</text>
</comment>
<dbReference type="Gene3D" id="3.30.1490.20">
    <property type="entry name" value="ATP-grasp fold, A domain"/>
    <property type="match status" value="1"/>
</dbReference>
<name>A0A6P8J2Z9_ACTTE</name>
<feature type="domain" description="ATP-grasp" evidence="4">
    <location>
        <begin position="132"/>
        <end position="345"/>
    </location>
</feature>
<evidence type="ECO:0000256" key="1">
    <source>
        <dbReference type="ARBA" id="ARBA00010871"/>
    </source>
</evidence>
<dbReference type="GeneID" id="116306499"/>
<gene>
    <name evidence="6" type="primary">LOC116306499</name>
</gene>
<dbReference type="InterPro" id="IPR011761">
    <property type="entry name" value="ATP-grasp"/>
</dbReference>
<keyword evidence="5" id="KW-1185">Reference proteome</keyword>
<evidence type="ECO:0000256" key="2">
    <source>
        <dbReference type="ARBA" id="ARBA00022598"/>
    </source>
</evidence>
<evidence type="ECO:0000259" key="4">
    <source>
        <dbReference type="PROSITE" id="PS50975"/>
    </source>
</evidence>
<evidence type="ECO:0000313" key="6">
    <source>
        <dbReference type="RefSeq" id="XP_031572433.1"/>
    </source>
</evidence>
<dbReference type="PROSITE" id="PS50975">
    <property type="entry name" value="ATP_GRASP"/>
    <property type="match status" value="1"/>
</dbReference>
<dbReference type="PANTHER" id="PTHR23132">
    <property type="entry name" value="D-ALANINE--D-ALANINE LIGASE"/>
    <property type="match status" value="1"/>
</dbReference>
<accession>A0A6P8J2Z9</accession>
<proteinExistence type="inferred from homology"/>
<evidence type="ECO:0000256" key="3">
    <source>
        <dbReference type="PROSITE-ProRule" id="PRU00409"/>
    </source>
</evidence>
<dbReference type="Proteomes" id="UP000515163">
    <property type="component" value="Unplaced"/>
</dbReference>
<keyword evidence="2" id="KW-0436">Ligase</keyword>
<dbReference type="KEGG" id="aten:116306499"/>
<dbReference type="InterPro" id="IPR011095">
    <property type="entry name" value="Dala_Dala_lig_C"/>
</dbReference>
<dbReference type="RefSeq" id="XP_031572433.1">
    <property type="nucleotide sequence ID" value="XM_031716573.1"/>
</dbReference>
<dbReference type="InterPro" id="IPR013815">
    <property type="entry name" value="ATP_grasp_subdomain_1"/>
</dbReference>
<organism evidence="5 6">
    <name type="scientific">Actinia tenebrosa</name>
    <name type="common">Australian red waratah sea anemone</name>
    <dbReference type="NCBI Taxonomy" id="6105"/>
    <lineage>
        <taxon>Eukaryota</taxon>
        <taxon>Metazoa</taxon>
        <taxon>Cnidaria</taxon>
        <taxon>Anthozoa</taxon>
        <taxon>Hexacorallia</taxon>
        <taxon>Actiniaria</taxon>
        <taxon>Actiniidae</taxon>
        <taxon>Actinia</taxon>
    </lineage>
</organism>
<keyword evidence="3" id="KW-0067">ATP-binding</keyword>
<dbReference type="GO" id="GO:0046872">
    <property type="term" value="F:metal ion binding"/>
    <property type="evidence" value="ECO:0007669"/>
    <property type="project" value="InterPro"/>
</dbReference>
<dbReference type="PANTHER" id="PTHR23132:SF23">
    <property type="entry name" value="D-ALANINE--D-ALANINE LIGASE B"/>
    <property type="match status" value="1"/>
</dbReference>